<gene>
    <name evidence="8" type="ORF">J8273_2481</name>
</gene>
<evidence type="ECO:0000313" key="9">
    <source>
        <dbReference type="Proteomes" id="UP000717585"/>
    </source>
</evidence>
<dbReference type="PANTHER" id="PTHR43741">
    <property type="entry name" value="FMN-DEPENDENT NADH-AZOREDUCTASE 1"/>
    <property type="match status" value="1"/>
</dbReference>
<dbReference type="InterPro" id="IPR029039">
    <property type="entry name" value="Flavoprotein-like_sf"/>
</dbReference>
<sequence length="208" mass="22710">MYRPHGLLRRRLREQTYRQMAKKILAIKSSILGANSQSSQLIDYLLEGLDGDVTVRDVAAEPLPMLDLETMTALSAEPNDIQQLSDKLIQEVKDADLVVIGAPNYNFAIPTQLKNWIDLIARAGVTFRYSSGGGVEGLVTNTCALVIATSGGMKKDNNSELGAPYLKSILGFMGIPTEFIFVEGLGMSKVKEAALAKAKEELKAYKCK</sequence>
<dbReference type="GO" id="GO:0016655">
    <property type="term" value="F:oxidoreductase activity, acting on NAD(P)H, quinone or similar compound as acceptor"/>
    <property type="evidence" value="ECO:0007669"/>
    <property type="project" value="InterPro"/>
</dbReference>
<evidence type="ECO:0000313" key="8">
    <source>
        <dbReference type="EMBL" id="KAG9396129.1"/>
    </source>
</evidence>
<dbReference type="EMBL" id="JAHDYR010000007">
    <property type="protein sequence ID" value="KAG9396129.1"/>
    <property type="molecule type" value="Genomic_DNA"/>
</dbReference>
<evidence type="ECO:0000259" key="7">
    <source>
        <dbReference type="Pfam" id="PF02525"/>
    </source>
</evidence>
<dbReference type="HAMAP" id="MF_01216">
    <property type="entry name" value="Azoreductase_type1"/>
    <property type="match status" value="1"/>
</dbReference>
<evidence type="ECO:0000256" key="2">
    <source>
        <dbReference type="ARBA" id="ARBA00022643"/>
    </source>
</evidence>
<comment type="caution">
    <text evidence="8">The sequence shown here is derived from an EMBL/GenBank/DDBJ whole genome shotgun (WGS) entry which is preliminary data.</text>
</comment>
<protein>
    <recommendedName>
        <fullName evidence="5">FMN-dependent NADH-azoreductase</fullName>
        <ecNumber evidence="5">1.7.1.17</ecNumber>
    </recommendedName>
</protein>
<dbReference type="AlphaFoldDB" id="A0A8J6E1B1"/>
<dbReference type="Gene3D" id="3.40.50.360">
    <property type="match status" value="1"/>
</dbReference>
<dbReference type="InterPro" id="IPR023048">
    <property type="entry name" value="NADH:quinone_OxRdtase_FMN_depd"/>
</dbReference>
<dbReference type="InterPro" id="IPR050104">
    <property type="entry name" value="FMN-dep_NADH:Q_OxRdtase_AzoR1"/>
</dbReference>
<evidence type="ECO:0000256" key="3">
    <source>
        <dbReference type="ARBA" id="ARBA00023002"/>
    </source>
</evidence>
<dbReference type="PANTHER" id="PTHR43741:SF2">
    <property type="entry name" value="FMN-DEPENDENT NADH:QUINONE OXIDOREDUCTASE"/>
    <property type="match status" value="1"/>
</dbReference>
<name>A0A8J6E1B1_9EUKA</name>
<evidence type="ECO:0000256" key="4">
    <source>
        <dbReference type="ARBA" id="ARBA00023027"/>
    </source>
</evidence>
<evidence type="ECO:0000256" key="6">
    <source>
        <dbReference type="ARBA" id="ARBA00048542"/>
    </source>
</evidence>
<keyword evidence="9" id="KW-1185">Reference proteome</keyword>
<dbReference type="GO" id="GO:0010181">
    <property type="term" value="F:FMN binding"/>
    <property type="evidence" value="ECO:0007669"/>
    <property type="project" value="InterPro"/>
</dbReference>
<reference evidence="8" key="1">
    <citation type="submission" date="2021-05" db="EMBL/GenBank/DDBJ databases">
        <title>A free-living protist that lacks canonical eukaryotic 1 DNA replication and segregation systems.</title>
        <authorList>
            <person name="Salas-Leiva D.E."/>
            <person name="Tromer E.C."/>
            <person name="Curtis B.A."/>
            <person name="Jerlstrom-Hultqvist J."/>
            <person name="Kolisko M."/>
            <person name="Yi Z."/>
            <person name="Salas-Leiva J.S."/>
            <person name="Gallot-Lavallee L."/>
            <person name="Kops G.J.P.L."/>
            <person name="Archibald J.M."/>
            <person name="Simpson A.G.B."/>
            <person name="Roger A.J."/>
        </authorList>
    </citation>
    <scope>NUCLEOTIDE SEQUENCE</scope>
    <source>
        <strain evidence="8">BICM</strain>
    </source>
</reference>
<evidence type="ECO:0000256" key="1">
    <source>
        <dbReference type="ARBA" id="ARBA00022630"/>
    </source>
</evidence>
<keyword evidence="1" id="KW-0285">Flavoprotein</keyword>
<dbReference type="EC" id="1.7.1.17" evidence="5"/>
<keyword evidence="3" id="KW-0560">Oxidoreductase</keyword>
<dbReference type="SUPFAM" id="SSF52218">
    <property type="entry name" value="Flavoproteins"/>
    <property type="match status" value="1"/>
</dbReference>
<accession>A0A8J6E1B1</accession>
<comment type="catalytic activity">
    <reaction evidence="6">
        <text>N,N-dimethyl-1,4-phenylenediamine + anthranilate + 2 NAD(+) = 2-(4-dimethylaminophenyl)diazenylbenzoate + 2 NADH + 2 H(+)</text>
        <dbReference type="Rhea" id="RHEA:55872"/>
        <dbReference type="ChEBI" id="CHEBI:15378"/>
        <dbReference type="ChEBI" id="CHEBI:15783"/>
        <dbReference type="ChEBI" id="CHEBI:16567"/>
        <dbReference type="ChEBI" id="CHEBI:57540"/>
        <dbReference type="ChEBI" id="CHEBI:57945"/>
        <dbReference type="ChEBI" id="CHEBI:71579"/>
        <dbReference type="EC" id="1.7.1.17"/>
    </reaction>
    <physiologicalReaction direction="right-to-left" evidence="6">
        <dbReference type="Rhea" id="RHEA:55874"/>
    </physiologicalReaction>
</comment>
<organism evidence="8 9">
    <name type="scientific">Carpediemonas membranifera</name>
    <dbReference type="NCBI Taxonomy" id="201153"/>
    <lineage>
        <taxon>Eukaryota</taxon>
        <taxon>Metamonada</taxon>
        <taxon>Carpediemonas-like organisms</taxon>
        <taxon>Carpediemonas</taxon>
    </lineage>
</organism>
<proteinExistence type="inferred from homology"/>
<keyword evidence="4" id="KW-0520">NAD</keyword>
<dbReference type="OrthoDB" id="26889at2759"/>
<dbReference type="Proteomes" id="UP000717585">
    <property type="component" value="Unassembled WGS sequence"/>
</dbReference>
<dbReference type="Pfam" id="PF02525">
    <property type="entry name" value="Flavodoxin_2"/>
    <property type="match status" value="1"/>
</dbReference>
<dbReference type="InterPro" id="IPR003680">
    <property type="entry name" value="Flavodoxin_fold"/>
</dbReference>
<feature type="domain" description="Flavodoxin-like fold" evidence="7">
    <location>
        <begin position="22"/>
        <end position="204"/>
    </location>
</feature>
<evidence type="ECO:0000256" key="5">
    <source>
        <dbReference type="ARBA" id="ARBA00024061"/>
    </source>
</evidence>
<keyword evidence="2" id="KW-0288">FMN</keyword>